<dbReference type="EMBL" id="JABFAA010000011">
    <property type="protein sequence ID" value="MBA0696370.1"/>
    <property type="molecule type" value="Genomic_DNA"/>
</dbReference>
<evidence type="ECO:0000313" key="2">
    <source>
        <dbReference type="Proteomes" id="UP000593577"/>
    </source>
</evidence>
<dbReference type="AlphaFoldDB" id="A0A7J8YAQ3"/>
<gene>
    <name evidence="1" type="ORF">Goari_002924</name>
</gene>
<name>A0A7J8YAQ3_GOSAI</name>
<accession>A0A7J8YAQ3</accession>
<reference evidence="1 2" key="1">
    <citation type="journal article" date="2019" name="Genome Biol. Evol.">
        <title>Insights into the evolution of the New World diploid cottons (Gossypium, subgenus Houzingenia) based on genome sequencing.</title>
        <authorList>
            <person name="Grover C.E."/>
            <person name="Arick M.A. 2nd"/>
            <person name="Thrash A."/>
            <person name="Conover J.L."/>
            <person name="Sanders W.S."/>
            <person name="Peterson D.G."/>
            <person name="Frelichowski J.E."/>
            <person name="Scheffler J.A."/>
            <person name="Scheffler B.E."/>
            <person name="Wendel J.F."/>
        </authorList>
    </citation>
    <scope>NUCLEOTIDE SEQUENCE [LARGE SCALE GENOMIC DNA]</scope>
    <source>
        <strain evidence="1">185</strain>
        <tissue evidence="1">Leaf</tissue>
    </source>
</reference>
<organism evidence="1 2">
    <name type="scientific">Gossypium aridum</name>
    <name type="common">American cotton</name>
    <name type="synonym">Erioxylum aridum</name>
    <dbReference type="NCBI Taxonomy" id="34290"/>
    <lineage>
        <taxon>Eukaryota</taxon>
        <taxon>Viridiplantae</taxon>
        <taxon>Streptophyta</taxon>
        <taxon>Embryophyta</taxon>
        <taxon>Tracheophyta</taxon>
        <taxon>Spermatophyta</taxon>
        <taxon>Magnoliopsida</taxon>
        <taxon>eudicotyledons</taxon>
        <taxon>Gunneridae</taxon>
        <taxon>Pentapetalae</taxon>
        <taxon>rosids</taxon>
        <taxon>malvids</taxon>
        <taxon>Malvales</taxon>
        <taxon>Malvaceae</taxon>
        <taxon>Malvoideae</taxon>
        <taxon>Gossypium</taxon>
    </lineage>
</organism>
<sequence>MELYEWEECFTEFINLLSVMRDKKIADISSMYAPIDENFPFAFPLKYGPIQLVNLGSPQGIHEPVHIANQHMVYGVYCSIPEPRLFKV</sequence>
<dbReference type="Proteomes" id="UP000593577">
    <property type="component" value="Unassembled WGS sequence"/>
</dbReference>
<keyword evidence="2" id="KW-1185">Reference proteome</keyword>
<proteinExistence type="predicted"/>
<comment type="caution">
    <text evidence="1">The sequence shown here is derived from an EMBL/GenBank/DDBJ whole genome shotgun (WGS) entry which is preliminary data.</text>
</comment>
<protein>
    <submittedName>
        <fullName evidence="1">Uncharacterized protein</fullName>
    </submittedName>
</protein>
<evidence type="ECO:0000313" key="1">
    <source>
        <dbReference type="EMBL" id="MBA0696370.1"/>
    </source>
</evidence>